<evidence type="ECO:0000313" key="3">
    <source>
        <dbReference type="Proteomes" id="UP000828390"/>
    </source>
</evidence>
<feature type="compositionally biased region" description="Polar residues" evidence="1">
    <location>
        <begin position="114"/>
        <end position="125"/>
    </location>
</feature>
<comment type="caution">
    <text evidence="2">The sequence shown here is derived from an EMBL/GenBank/DDBJ whole genome shotgun (WGS) entry which is preliminary data.</text>
</comment>
<dbReference type="AlphaFoldDB" id="A0A9D4S2Z9"/>
<dbReference type="EMBL" id="JAIWYP010000001">
    <property type="protein sequence ID" value="KAH3888583.1"/>
    <property type="molecule type" value="Genomic_DNA"/>
</dbReference>
<evidence type="ECO:0000313" key="2">
    <source>
        <dbReference type="EMBL" id="KAH3888583.1"/>
    </source>
</evidence>
<feature type="region of interest" description="Disordered" evidence="1">
    <location>
        <begin position="70"/>
        <end position="125"/>
    </location>
</feature>
<sequence length="125" mass="12948">MTPPLHMPPPGYPVSGSIPVYPHKKVQAHLVTNAARSLRTDNGHRAPPVGGHLISNGQCKLPVVNCGHSSPDSVLPTRSGSCKPSIDGHSAPGSVQPVSSDPCKLPVDAHQHSLPDSVQPVSSVP</sequence>
<organism evidence="2 3">
    <name type="scientific">Dreissena polymorpha</name>
    <name type="common">Zebra mussel</name>
    <name type="synonym">Mytilus polymorpha</name>
    <dbReference type="NCBI Taxonomy" id="45954"/>
    <lineage>
        <taxon>Eukaryota</taxon>
        <taxon>Metazoa</taxon>
        <taxon>Spiralia</taxon>
        <taxon>Lophotrochozoa</taxon>
        <taxon>Mollusca</taxon>
        <taxon>Bivalvia</taxon>
        <taxon>Autobranchia</taxon>
        <taxon>Heteroconchia</taxon>
        <taxon>Euheterodonta</taxon>
        <taxon>Imparidentia</taxon>
        <taxon>Neoheterodontei</taxon>
        <taxon>Myida</taxon>
        <taxon>Dreissenoidea</taxon>
        <taxon>Dreissenidae</taxon>
        <taxon>Dreissena</taxon>
    </lineage>
</organism>
<feature type="compositionally biased region" description="Polar residues" evidence="1">
    <location>
        <begin position="70"/>
        <end position="82"/>
    </location>
</feature>
<protein>
    <submittedName>
        <fullName evidence="2">Uncharacterized protein</fullName>
    </submittedName>
</protein>
<proteinExistence type="predicted"/>
<gene>
    <name evidence="2" type="ORF">DPMN_012621</name>
</gene>
<reference evidence="2" key="2">
    <citation type="submission" date="2020-11" db="EMBL/GenBank/DDBJ databases">
        <authorList>
            <person name="McCartney M.A."/>
            <person name="Auch B."/>
            <person name="Kono T."/>
            <person name="Mallez S."/>
            <person name="Becker A."/>
            <person name="Gohl D.M."/>
            <person name="Silverstein K.A.T."/>
            <person name="Koren S."/>
            <person name="Bechman K.B."/>
            <person name="Herman A."/>
            <person name="Abrahante J.E."/>
            <person name="Garbe J."/>
        </authorList>
    </citation>
    <scope>NUCLEOTIDE SEQUENCE</scope>
    <source>
        <strain evidence="2">Duluth1</strain>
        <tissue evidence="2">Whole animal</tissue>
    </source>
</reference>
<keyword evidence="3" id="KW-1185">Reference proteome</keyword>
<dbReference type="Proteomes" id="UP000828390">
    <property type="component" value="Unassembled WGS sequence"/>
</dbReference>
<accession>A0A9D4S2Z9</accession>
<evidence type="ECO:0000256" key="1">
    <source>
        <dbReference type="SAM" id="MobiDB-lite"/>
    </source>
</evidence>
<name>A0A9D4S2Z9_DREPO</name>
<reference evidence="2" key="1">
    <citation type="journal article" date="2019" name="bioRxiv">
        <title>The Genome of the Zebra Mussel, Dreissena polymorpha: A Resource for Invasive Species Research.</title>
        <authorList>
            <person name="McCartney M.A."/>
            <person name="Auch B."/>
            <person name="Kono T."/>
            <person name="Mallez S."/>
            <person name="Zhang Y."/>
            <person name="Obille A."/>
            <person name="Becker A."/>
            <person name="Abrahante J.E."/>
            <person name="Garbe J."/>
            <person name="Badalamenti J.P."/>
            <person name="Herman A."/>
            <person name="Mangelson H."/>
            <person name="Liachko I."/>
            <person name="Sullivan S."/>
            <person name="Sone E.D."/>
            <person name="Koren S."/>
            <person name="Silverstein K.A.T."/>
            <person name="Beckman K.B."/>
            <person name="Gohl D.M."/>
        </authorList>
    </citation>
    <scope>NUCLEOTIDE SEQUENCE</scope>
    <source>
        <strain evidence="2">Duluth1</strain>
        <tissue evidence="2">Whole animal</tissue>
    </source>
</reference>